<proteinExistence type="predicted"/>
<sequence length="91" mass="10141">MTVSIYVYVCVCVCVYLVLAEALSSLITQNIFPGSNPQMRTVDGASVCLDDTARFQLVASFQFMTCFRTPAISVLRKILQILTKTKNLEKL</sequence>
<evidence type="ECO:0000313" key="2">
    <source>
        <dbReference type="EMBL" id="KOF63167.1"/>
    </source>
</evidence>
<name>A0A0L8FHR8_OCTBM</name>
<gene>
    <name evidence="2" type="ORF">OCBIM_22020091mg</name>
</gene>
<keyword evidence="1" id="KW-1133">Transmembrane helix</keyword>
<dbReference type="AlphaFoldDB" id="A0A0L8FHR8"/>
<keyword evidence="1" id="KW-0472">Membrane</keyword>
<protein>
    <submittedName>
        <fullName evidence="2">Uncharacterized protein</fullName>
    </submittedName>
</protein>
<evidence type="ECO:0000256" key="1">
    <source>
        <dbReference type="SAM" id="Phobius"/>
    </source>
</evidence>
<accession>A0A0L8FHR8</accession>
<organism evidence="2">
    <name type="scientific">Octopus bimaculoides</name>
    <name type="common">California two-spotted octopus</name>
    <dbReference type="NCBI Taxonomy" id="37653"/>
    <lineage>
        <taxon>Eukaryota</taxon>
        <taxon>Metazoa</taxon>
        <taxon>Spiralia</taxon>
        <taxon>Lophotrochozoa</taxon>
        <taxon>Mollusca</taxon>
        <taxon>Cephalopoda</taxon>
        <taxon>Coleoidea</taxon>
        <taxon>Octopodiformes</taxon>
        <taxon>Octopoda</taxon>
        <taxon>Incirrata</taxon>
        <taxon>Octopodidae</taxon>
        <taxon>Octopus</taxon>
    </lineage>
</organism>
<keyword evidence="1" id="KW-0812">Transmembrane</keyword>
<feature type="transmembrane region" description="Helical" evidence="1">
    <location>
        <begin position="6"/>
        <end position="27"/>
    </location>
</feature>
<dbReference type="EMBL" id="KQ431445">
    <property type="protein sequence ID" value="KOF63167.1"/>
    <property type="molecule type" value="Genomic_DNA"/>
</dbReference>
<reference evidence="2" key="1">
    <citation type="submission" date="2015-07" db="EMBL/GenBank/DDBJ databases">
        <title>MeaNS - Measles Nucleotide Surveillance Program.</title>
        <authorList>
            <person name="Tran T."/>
            <person name="Druce J."/>
        </authorList>
    </citation>
    <scope>NUCLEOTIDE SEQUENCE</scope>
    <source>
        <strain evidence="2">UCB-OBI-ISO-001</strain>
        <tissue evidence="2">Gonad</tissue>
    </source>
</reference>